<evidence type="ECO:0000313" key="2">
    <source>
        <dbReference type="Proteomes" id="UP000020492"/>
    </source>
</evidence>
<dbReference type="STRING" id="1476583.DEIPH_ctg011orf0034"/>
<comment type="caution">
    <text evidence="1">The sequence shown here is derived from an EMBL/GenBank/DDBJ whole genome shotgun (WGS) entry which is preliminary data.</text>
</comment>
<dbReference type="AlphaFoldDB" id="A0A016QT87"/>
<reference evidence="1 2" key="1">
    <citation type="submission" date="2014-03" db="EMBL/GenBank/DDBJ databases">
        <title>Draft genome sequence of Deinococcus phoenicis 1P10ME.</title>
        <authorList>
            <person name="Stepanov V.G."/>
            <person name="Vaishampayan P."/>
            <person name="Venkateswaran K."/>
            <person name="Fox G.E."/>
        </authorList>
    </citation>
    <scope>NUCLEOTIDE SEQUENCE [LARGE SCALE GENOMIC DNA]</scope>
    <source>
        <strain evidence="1 2">1P10ME</strain>
    </source>
</reference>
<evidence type="ECO:0000313" key="1">
    <source>
        <dbReference type="EMBL" id="EYB69067.1"/>
    </source>
</evidence>
<sequence>MAAEEYLAATYDQSPSPSAEDWELARINPVPILNEGDQFALLNALGVF</sequence>
<proteinExistence type="predicted"/>
<protein>
    <submittedName>
        <fullName evidence="1">Uncharacterized protein</fullName>
    </submittedName>
</protein>
<dbReference type="PATRIC" id="fig|1476583.3.peg.660"/>
<organism evidence="1 2">
    <name type="scientific">Deinococcus phoenicis</name>
    <dbReference type="NCBI Taxonomy" id="1476583"/>
    <lineage>
        <taxon>Bacteria</taxon>
        <taxon>Thermotogati</taxon>
        <taxon>Deinococcota</taxon>
        <taxon>Deinococci</taxon>
        <taxon>Deinococcales</taxon>
        <taxon>Deinococcaceae</taxon>
        <taxon>Deinococcus</taxon>
    </lineage>
</organism>
<accession>A0A016QT87</accession>
<dbReference type="Proteomes" id="UP000020492">
    <property type="component" value="Unassembled WGS sequence"/>
</dbReference>
<name>A0A016QT87_9DEIO</name>
<gene>
    <name evidence="1" type="ORF">DEIPH_ctg011orf0034</name>
</gene>
<dbReference type="EMBL" id="JHAC01000011">
    <property type="protein sequence ID" value="EYB69067.1"/>
    <property type="molecule type" value="Genomic_DNA"/>
</dbReference>
<keyword evidence="2" id="KW-1185">Reference proteome</keyword>